<dbReference type="InterPro" id="IPR011006">
    <property type="entry name" value="CheY-like_superfamily"/>
</dbReference>
<dbReference type="SUPFAM" id="SSF52172">
    <property type="entry name" value="CheY-like"/>
    <property type="match status" value="1"/>
</dbReference>
<dbReference type="InterPro" id="IPR036641">
    <property type="entry name" value="HPT_dom_sf"/>
</dbReference>
<dbReference type="SMART" id="SM00388">
    <property type="entry name" value="HisKA"/>
    <property type="match status" value="1"/>
</dbReference>
<dbReference type="Gene3D" id="3.30.565.10">
    <property type="entry name" value="Histidine kinase-like ATPase, C-terminal domain"/>
    <property type="match status" value="1"/>
</dbReference>
<evidence type="ECO:0000256" key="10">
    <source>
        <dbReference type="ARBA" id="ARBA00022840"/>
    </source>
</evidence>
<feature type="transmembrane region" description="Helical" evidence="16">
    <location>
        <begin position="153"/>
        <end position="172"/>
    </location>
</feature>
<name>C5BRN9_TERTT</name>
<feature type="transmembrane region" description="Helical" evidence="16">
    <location>
        <begin position="6"/>
        <end position="25"/>
    </location>
</feature>
<dbReference type="CDD" id="cd00088">
    <property type="entry name" value="HPT"/>
    <property type="match status" value="1"/>
</dbReference>
<feature type="modified residue" description="4-aspartylphosphate" evidence="15">
    <location>
        <position position="711"/>
    </location>
</feature>
<evidence type="ECO:0000256" key="12">
    <source>
        <dbReference type="ARBA" id="ARBA00023012"/>
    </source>
</evidence>
<dbReference type="GO" id="GO:0005524">
    <property type="term" value="F:ATP binding"/>
    <property type="evidence" value="ECO:0007669"/>
    <property type="project" value="UniProtKB-KW"/>
</dbReference>
<evidence type="ECO:0000256" key="9">
    <source>
        <dbReference type="ARBA" id="ARBA00022777"/>
    </source>
</evidence>
<proteinExistence type="predicted"/>
<evidence type="ECO:0000256" key="11">
    <source>
        <dbReference type="ARBA" id="ARBA00022989"/>
    </source>
</evidence>
<dbReference type="InterPro" id="IPR003594">
    <property type="entry name" value="HATPase_dom"/>
</dbReference>
<dbReference type="FunFam" id="1.10.287.130:FF:000003">
    <property type="entry name" value="Histidine kinase"/>
    <property type="match status" value="1"/>
</dbReference>
<keyword evidence="4" id="KW-1003">Cell membrane</keyword>
<dbReference type="AlphaFoldDB" id="C5BRN9"/>
<accession>C5BRN9</accession>
<dbReference type="SMART" id="SM00387">
    <property type="entry name" value="HATPase_c"/>
    <property type="match status" value="1"/>
</dbReference>
<dbReference type="InterPro" id="IPR036890">
    <property type="entry name" value="HATPase_C_sf"/>
</dbReference>
<evidence type="ECO:0000259" key="19">
    <source>
        <dbReference type="PROSITE" id="PS50894"/>
    </source>
</evidence>
<gene>
    <name evidence="20" type="ordered locus">TERTU_1191</name>
</gene>
<dbReference type="InterPro" id="IPR003661">
    <property type="entry name" value="HisK_dim/P_dom"/>
</dbReference>
<dbReference type="SUPFAM" id="SSF47226">
    <property type="entry name" value="Histidine-containing phosphotransfer domain, HPT domain"/>
    <property type="match status" value="1"/>
</dbReference>
<dbReference type="PROSITE" id="PS50894">
    <property type="entry name" value="HPT"/>
    <property type="match status" value="1"/>
</dbReference>
<sequence length="932" mass="103961">MLLAPAVIMCLLLSLCFIVITGQFIHQQQLQRTSFVATVFDGIQDTRLVDQSLLNQISMSLLAVDGFRTVMLINNEGNILWARGLPLGQDKLRRVVQAPELQTSVCEMRRCYTRIPIKRGVKVILSNRNIGNTGHSILVVTDNYHLNILNYDALIAVIGTLALCLAVAVFFAQRFRDEITRPLVIIQSGVQKYSQGKFDSPISPKEGRYYSKLINSINELAAKLKGAQDNLNYSIEQTTAELRETLETVEIQNIELDIARKGAIQASKVKSEFLANTSHEIRTPLNGILGFSELLKKTELNPLQEDYLETIYESAKGLLTIINDILDFSRLETGKLTLEYKPVRLRQVLEEALRLQAPAAHEKKLRLLTIVDHDIPEHLLGDPLRLKQVLTNLLSNAIKFTNVGHILISVSKEDRADNQITLQFRITDSGIGLNQDQQEKLFDAFTQLDASDSRTHGGTGLGLAIAKGLVDRMHGEIGVESEPGKGATFWFTSILGRNPNAASSAGYLMGTLRNTRTLVYDCSLMSRTEITHYLRGWGASVTEIAVFEDIEHKTEEACRSGQIHLAVLDAQSDDNSFDKGRLRKIVDCLNQDYSIPVVILASPSLERLITPEMTGTHATIMQRPIFCNRLHQVVCEQLGIIIPRSDRDSPEALVERLQEDIRVLAVDDNPANLRLVSELLKEMHVKVVTVDNGADAIRLSQTSQFDLILMDIQMPGMDGLEATKRLRSSESREERTPVVALTAHAANEQKSRFLLAGMDDYLTKPVSENELRHIIDRWVTRNPFTQRTPSQLSAPPAEFTPAPTIHINKPVDLKLSLHLAKNKPDLAEEMLSMLLVSLPDTAAAIEQAMTDSNKLNLLEVVHKLHGGCCYCGVPRLKRLSEELDQQLQNAVEQGTPVEPLMPKLRELIVAIQELITWSDGIDLKELFAVDPG</sequence>
<dbReference type="InterPro" id="IPR001789">
    <property type="entry name" value="Sig_transdc_resp-reg_receiver"/>
</dbReference>
<dbReference type="EC" id="2.7.13.3" evidence="3"/>
<evidence type="ECO:0000313" key="20">
    <source>
        <dbReference type="EMBL" id="ACR12695.1"/>
    </source>
</evidence>
<evidence type="ECO:0000313" key="21">
    <source>
        <dbReference type="Proteomes" id="UP000009080"/>
    </source>
</evidence>
<dbReference type="SMART" id="SM00073">
    <property type="entry name" value="HPT"/>
    <property type="match status" value="1"/>
</dbReference>
<dbReference type="CDD" id="cd17546">
    <property type="entry name" value="REC_hyHK_CKI1_RcsC-like"/>
    <property type="match status" value="1"/>
</dbReference>
<evidence type="ECO:0000256" key="4">
    <source>
        <dbReference type="ARBA" id="ARBA00022475"/>
    </source>
</evidence>
<feature type="domain" description="HPt" evidence="19">
    <location>
        <begin position="823"/>
        <end position="918"/>
    </location>
</feature>
<organism evidence="20 21">
    <name type="scientific">Teredinibacter turnerae (strain ATCC 39867 / T7901)</name>
    <dbReference type="NCBI Taxonomy" id="377629"/>
    <lineage>
        <taxon>Bacteria</taxon>
        <taxon>Pseudomonadati</taxon>
        <taxon>Pseudomonadota</taxon>
        <taxon>Gammaproteobacteria</taxon>
        <taxon>Cellvibrionales</taxon>
        <taxon>Cellvibrionaceae</taxon>
        <taxon>Teredinibacter</taxon>
    </lineage>
</organism>
<dbReference type="eggNOG" id="COG2198">
    <property type="taxonomic scope" value="Bacteria"/>
</dbReference>
<dbReference type="Proteomes" id="UP000009080">
    <property type="component" value="Chromosome"/>
</dbReference>
<evidence type="ECO:0000256" key="2">
    <source>
        <dbReference type="ARBA" id="ARBA00004651"/>
    </source>
</evidence>
<dbReference type="Gene3D" id="3.40.50.2300">
    <property type="match status" value="1"/>
</dbReference>
<dbReference type="PROSITE" id="PS50109">
    <property type="entry name" value="HIS_KIN"/>
    <property type="match status" value="1"/>
</dbReference>
<dbReference type="InterPro" id="IPR008207">
    <property type="entry name" value="Sig_transdc_His_kin_Hpt_dom"/>
</dbReference>
<feature type="domain" description="Histidine kinase" evidence="17">
    <location>
        <begin position="276"/>
        <end position="497"/>
    </location>
</feature>
<dbReference type="Pfam" id="PF01627">
    <property type="entry name" value="Hpt"/>
    <property type="match status" value="1"/>
</dbReference>
<keyword evidence="10" id="KW-0067">ATP-binding</keyword>
<dbReference type="InterPro" id="IPR004358">
    <property type="entry name" value="Sig_transdc_His_kin-like_C"/>
</dbReference>
<dbReference type="PRINTS" id="PR00344">
    <property type="entry name" value="BCTRLSENSOR"/>
</dbReference>
<dbReference type="STRING" id="377629.TERTU_1191"/>
<dbReference type="Pfam" id="PF00512">
    <property type="entry name" value="HisKA"/>
    <property type="match status" value="1"/>
</dbReference>
<keyword evidence="11 16" id="KW-1133">Transmembrane helix</keyword>
<keyword evidence="21" id="KW-1185">Reference proteome</keyword>
<dbReference type="CDD" id="cd00082">
    <property type="entry name" value="HisKA"/>
    <property type="match status" value="1"/>
</dbReference>
<dbReference type="Pfam" id="PF00072">
    <property type="entry name" value="Response_reg"/>
    <property type="match status" value="1"/>
</dbReference>
<dbReference type="Pfam" id="PF02518">
    <property type="entry name" value="HATPase_c"/>
    <property type="match status" value="1"/>
</dbReference>
<evidence type="ECO:0000256" key="14">
    <source>
        <dbReference type="PROSITE-ProRule" id="PRU00110"/>
    </source>
</evidence>
<evidence type="ECO:0000256" key="3">
    <source>
        <dbReference type="ARBA" id="ARBA00012438"/>
    </source>
</evidence>
<dbReference type="EMBL" id="CP001614">
    <property type="protein sequence ID" value="ACR12695.1"/>
    <property type="molecule type" value="Genomic_DNA"/>
</dbReference>
<keyword evidence="7 16" id="KW-0812">Transmembrane</keyword>
<dbReference type="InterPro" id="IPR036097">
    <property type="entry name" value="HisK_dim/P_sf"/>
</dbReference>
<dbReference type="PANTHER" id="PTHR45339">
    <property type="entry name" value="HYBRID SIGNAL TRANSDUCTION HISTIDINE KINASE J"/>
    <property type="match status" value="1"/>
</dbReference>
<dbReference type="KEGG" id="ttu:TERTU_1191"/>
<comment type="subcellular location">
    <subcellularLocation>
        <location evidence="2">Cell membrane</location>
        <topology evidence="2">Multi-pass membrane protein</topology>
    </subcellularLocation>
</comment>
<feature type="modified residue" description="Phosphohistidine" evidence="14">
    <location>
        <position position="862"/>
    </location>
</feature>
<feature type="domain" description="Response regulatory" evidence="18">
    <location>
        <begin position="662"/>
        <end position="779"/>
    </location>
</feature>
<dbReference type="eggNOG" id="COG0784">
    <property type="taxonomic scope" value="Bacteria"/>
</dbReference>
<evidence type="ECO:0000256" key="1">
    <source>
        <dbReference type="ARBA" id="ARBA00000085"/>
    </source>
</evidence>
<evidence type="ECO:0000256" key="13">
    <source>
        <dbReference type="ARBA" id="ARBA00023136"/>
    </source>
</evidence>
<dbReference type="InterPro" id="IPR005467">
    <property type="entry name" value="His_kinase_dom"/>
</dbReference>
<comment type="catalytic activity">
    <reaction evidence="1">
        <text>ATP + protein L-histidine = ADP + protein N-phospho-L-histidine.</text>
        <dbReference type="EC" id="2.7.13.3"/>
    </reaction>
</comment>
<dbReference type="FunFam" id="3.30.565.10:FF:000010">
    <property type="entry name" value="Sensor histidine kinase RcsC"/>
    <property type="match status" value="1"/>
</dbReference>
<dbReference type="SMART" id="SM00448">
    <property type="entry name" value="REC"/>
    <property type="match status" value="1"/>
</dbReference>
<evidence type="ECO:0000256" key="6">
    <source>
        <dbReference type="ARBA" id="ARBA00022679"/>
    </source>
</evidence>
<dbReference type="PANTHER" id="PTHR45339:SF1">
    <property type="entry name" value="HYBRID SIGNAL TRANSDUCTION HISTIDINE KINASE J"/>
    <property type="match status" value="1"/>
</dbReference>
<evidence type="ECO:0000256" key="16">
    <source>
        <dbReference type="SAM" id="Phobius"/>
    </source>
</evidence>
<dbReference type="GO" id="GO:0005886">
    <property type="term" value="C:plasma membrane"/>
    <property type="evidence" value="ECO:0007669"/>
    <property type="project" value="UniProtKB-SubCell"/>
</dbReference>
<protein>
    <recommendedName>
        <fullName evidence="3">histidine kinase</fullName>
        <ecNumber evidence="3">2.7.13.3</ecNumber>
    </recommendedName>
</protein>
<evidence type="ECO:0000256" key="8">
    <source>
        <dbReference type="ARBA" id="ARBA00022741"/>
    </source>
</evidence>
<dbReference type="eggNOG" id="COG2205">
    <property type="taxonomic scope" value="Bacteria"/>
</dbReference>
<dbReference type="SUPFAM" id="SSF55874">
    <property type="entry name" value="ATPase domain of HSP90 chaperone/DNA topoisomerase II/histidine kinase"/>
    <property type="match status" value="1"/>
</dbReference>
<evidence type="ECO:0000256" key="5">
    <source>
        <dbReference type="ARBA" id="ARBA00022553"/>
    </source>
</evidence>
<dbReference type="GO" id="GO:0000155">
    <property type="term" value="F:phosphorelay sensor kinase activity"/>
    <property type="evidence" value="ECO:0007669"/>
    <property type="project" value="InterPro"/>
</dbReference>
<keyword evidence="6 20" id="KW-0808">Transferase</keyword>
<keyword evidence="8" id="KW-0547">Nucleotide-binding</keyword>
<evidence type="ECO:0000259" key="17">
    <source>
        <dbReference type="PROSITE" id="PS50109"/>
    </source>
</evidence>
<keyword evidence="9 20" id="KW-0418">Kinase</keyword>
<keyword evidence="13 16" id="KW-0472">Membrane</keyword>
<dbReference type="Gene3D" id="1.10.287.130">
    <property type="match status" value="1"/>
</dbReference>
<dbReference type="Gene3D" id="6.10.340.10">
    <property type="match status" value="1"/>
</dbReference>
<keyword evidence="5 15" id="KW-0597">Phosphoprotein</keyword>
<evidence type="ECO:0000256" key="7">
    <source>
        <dbReference type="ARBA" id="ARBA00022692"/>
    </source>
</evidence>
<dbReference type="PROSITE" id="PS50110">
    <property type="entry name" value="RESPONSE_REGULATORY"/>
    <property type="match status" value="1"/>
</dbReference>
<evidence type="ECO:0000259" key="18">
    <source>
        <dbReference type="PROSITE" id="PS50110"/>
    </source>
</evidence>
<dbReference type="Gene3D" id="1.20.120.160">
    <property type="entry name" value="HPT domain"/>
    <property type="match status" value="1"/>
</dbReference>
<reference evidence="20 21" key="1">
    <citation type="journal article" date="2009" name="PLoS ONE">
        <title>The complete genome of Teredinibacter turnerae T7901: an intracellular endosymbiont of marine wood-boring bivalves (shipworms).</title>
        <authorList>
            <person name="Yang J.C."/>
            <person name="Madupu R."/>
            <person name="Durkin A.S."/>
            <person name="Ekborg N.A."/>
            <person name="Pedamallu C.S."/>
            <person name="Hostetler J.B."/>
            <person name="Radune D."/>
            <person name="Toms B.S."/>
            <person name="Henrissat B."/>
            <person name="Coutinho P.M."/>
            <person name="Schwarz S."/>
            <person name="Field L."/>
            <person name="Trindade-Silva A.E."/>
            <person name="Soares C.A.G."/>
            <person name="Elshahawi S."/>
            <person name="Hanora A."/>
            <person name="Schmidt E.W."/>
            <person name="Haygood M.G."/>
            <person name="Posfai J."/>
            <person name="Benner J."/>
            <person name="Madinger C."/>
            <person name="Nove J."/>
            <person name="Anton B."/>
            <person name="Chaudhary K."/>
            <person name="Foster J."/>
            <person name="Holman A."/>
            <person name="Kumar S."/>
            <person name="Lessard P.A."/>
            <person name="Luyten Y.A."/>
            <person name="Slatko B."/>
            <person name="Wood N."/>
            <person name="Wu B."/>
            <person name="Teplitski M."/>
            <person name="Mougous J.D."/>
            <person name="Ward N."/>
            <person name="Eisen J.A."/>
            <person name="Badger J.H."/>
            <person name="Distel D.L."/>
        </authorList>
    </citation>
    <scope>NUCLEOTIDE SEQUENCE [LARGE SCALE GENOMIC DNA]</scope>
    <source>
        <strain evidence="21">ATCC 39867 / T7901</strain>
    </source>
</reference>
<evidence type="ECO:0000256" key="15">
    <source>
        <dbReference type="PROSITE-ProRule" id="PRU00169"/>
    </source>
</evidence>
<dbReference type="SUPFAM" id="SSF47384">
    <property type="entry name" value="Homodimeric domain of signal transducing histidine kinase"/>
    <property type="match status" value="1"/>
</dbReference>
<dbReference type="CDD" id="cd16922">
    <property type="entry name" value="HATPase_EvgS-ArcB-TorS-like"/>
    <property type="match status" value="1"/>
</dbReference>
<keyword evidence="12" id="KW-0902">Two-component regulatory system</keyword>
<dbReference type="HOGENOM" id="CLU_000445_104_15_6"/>